<name>A0A7Z0L044_9RHOB</name>
<gene>
    <name evidence="1" type="ORF">HUK65_18175</name>
</gene>
<protein>
    <submittedName>
        <fullName evidence="1">Uncharacterized protein</fullName>
    </submittedName>
</protein>
<evidence type="ECO:0000313" key="1">
    <source>
        <dbReference type="EMBL" id="NYS26885.1"/>
    </source>
</evidence>
<reference evidence="1 2" key="1">
    <citation type="journal article" date="2000" name="Arch. Microbiol.">
        <title>Rhodobaca bogoriensis gen. nov. and sp. nov., an alkaliphilic purple nonsulfur bacterium from African Rift Valley soda lakes.</title>
        <authorList>
            <person name="Milford A.D."/>
            <person name="Achenbach L.A."/>
            <person name="Jung D.O."/>
            <person name="Madigan M.T."/>
        </authorList>
    </citation>
    <scope>NUCLEOTIDE SEQUENCE [LARGE SCALE GENOMIC DNA]</scope>
    <source>
        <strain evidence="1 2">2376</strain>
    </source>
</reference>
<dbReference type="RefSeq" id="WP_179907675.1">
    <property type="nucleotide sequence ID" value="NZ_JACBXS010000098.1"/>
</dbReference>
<accession>A0A7Z0L044</accession>
<comment type="caution">
    <text evidence="1">The sequence shown here is derived from an EMBL/GenBank/DDBJ whole genome shotgun (WGS) entry which is preliminary data.</text>
</comment>
<sequence>MPRALRLLAETLCFSVRRNFEPKKSVDLFLKLLLPRIAGVIDPRWVALSTRARGSLMLAIRSLRSRIRSLRVMHMTRPSRPDVSGAPFLTRQGQQVAQHEFQIPESPVIPLGLGFKAALDQRARTRDINRGNAVRICPRDT</sequence>
<keyword evidence="2" id="KW-1185">Reference proteome</keyword>
<dbReference type="Proteomes" id="UP000529417">
    <property type="component" value="Unassembled WGS sequence"/>
</dbReference>
<evidence type="ECO:0000313" key="2">
    <source>
        <dbReference type="Proteomes" id="UP000529417"/>
    </source>
</evidence>
<dbReference type="AlphaFoldDB" id="A0A7Z0L044"/>
<organism evidence="1 2">
    <name type="scientific">Rhabdonatronobacter sediminivivens</name>
    <dbReference type="NCBI Taxonomy" id="2743469"/>
    <lineage>
        <taxon>Bacteria</taxon>
        <taxon>Pseudomonadati</taxon>
        <taxon>Pseudomonadota</taxon>
        <taxon>Alphaproteobacteria</taxon>
        <taxon>Rhodobacterales</taxon>
        <taxon>Paracoccaceae</taxon>
        <taxon>Rhabdonatronobacter</taxon>
    </lineage>
</organism>
<dbReference type="EMBL" id="JACBXS010000098">
    <property type="protein sequence ID" value="NYS26885.1"/>
    <property type="molecule type" value="Genomic_DNA"/>
</dbReference>
<proteinExistence type="predicted"/>